<dbReference type="InterPro" id="IPR036890">
    <property type="entry name" value="HATPase_C_sf"/>
</dbReference>
<sequence>MKGMIKIFVRYVGSAAAITLVLLALNIALLFFWLAEMQQEDGYAYRISRIADGLQKQEDGYMLSEAAQEAMNARYEWAMLLNDQGDILWSRHLPKALFKNYTVPEVASFTRWYLQDYPVYVWRHADGLLVMGCPKGSIWKMGMELPQNVMDKTLLWIPFGLAINGIAAVLLALLLGWRLFRSLRLLADGIERMAEKQRVELPKKGVLGDLAMQLNETSRQLQRQEADLQKRDYARTAWIAGVSHDIRTPLSMAMGYASQLEENSELPLSVREQAGIVRKQSERIKTLVNDLNLASKLEYDMQPIRKKGVPLAALLRSVCADFLNGGLCEHHIIDLAISEAAQNARILGDEELLRRSVANLIQNSVQHNPKGCAIWVALDKNLSYCEVVVSDNGIGFSEEFLKQMKKREEEKAHIPSRGLGLTIVRQIAKVHGGTADFTNLPEGGCEVRLRLPC</sequence>
<dbReference type="eggNOG" id="COG2205">
    <property type="taxonomic scope" value="Bacteria"/>
</dbReference>
<evidence type="ECO:0000256" key="11">
    <source>
        <dbReference type="ARBA" id="ARBA00022801"/>
    </source>
</evidence>
<keyword evidence="7" id="KW-0597">Phosphoprotein</keyword>
<evidence type="ECO:0000256" key="10">
    <source>
        <dbReference type="ARBA" id="ARBA00022777"/>
    </source>
</evidence>
<keyword evidence="12 24" id="KW-0067">ATP-binding</keyword>
<dbReference type="InterPro" id="IPR003661">
    <property type="entry name" value="HisK_dim/P_dom"/>
</dbReference>
<comment type="cofactor">
    <cofactor evidence="3">
        <name>Mg(2+)</name>
        <dbReference type="ChEBI" id="CHEBI:18420"/>
    </cofactor>
</comment>
<keyword evidence="18" id="KW-0464">Manganese</keyword>
<evidence type="ECO:0000256" key="21">
    <source>
        <dbReference type="SAM" id="Phobius"/>
    </source>
</evidence>
<dbReference type="SMART" id="SM00388">
    <property type="entry name" value="HisKA"/>
    <property type="match status" value="1"/>
</dbReference>
<reference evidence="24 25" key="2">
    <citation type="journal article" date="2012" name="Stand. Genomic Sci.">
        <title>Complete genome sequence of the sulfate-reducing firmicute Desulfotomaculum ruminis type strain (DL(T)).</title>
        <authorList>
            <person name="Spring S."/>
            <person name="Visser M."/>
            <person name="Lu M."/>
            <person name="Copeland A."/>
            <person name="Lapidus A."/>
            <person name="Lucas S."/>
            <person name="Cheng J.F."/>
            <person name="Han C."/>
            <person name="Tapia R."/>
            <person name="Goodwin L.A."/>
            <person name="Pitluck S."/>
            <person name="Ivanova N."/>
            <person name="Land M."/>
            <person name="Hauser L."/>
            <person name="Larimer F."/>
            <person name="Rohde M."/>
            <person name="Goker M."/>
            <person name="Detter J.C."/>
            <person name="Kyrpides N.C."/>
            <person name="Woyke T."/>
            <person name="Schaap P.J."/>
            <person name="Plugge C.M."/>
            <person name="Muyzer G."/>
            <person name="Kuever J."/>
            <person name="Pereira I.A."/>
            <person name="Parshina S.N."/>
            <person name="Bernier-Latmani R."/>
            <person name="Stams A.J."/>
            <person name="Klenk H.P."/>
        </authorList>
    </citation>
    <scope>NUCLEOTIDE SEQUENCE [LARGE SCALE GENOMIC DNA]</scope>
    <source>
        <strain evidence="25">ATCC 23193 / DSM 2154 / NCIB 8452 / DL</strain>
    </source>
</reference>
<dbReference type="CDD" id="cd00082">
    <property type="entry name" value="HisKA"/>
    <property type="match status" value="1"/>
</dbReference>
<evidence type="ECO:0000256" key="8">
    <source>
        <dbReference type="ARBA" id="ARBA00022679"/>
    </source>
</evidence>
<accession>F6DV57</accession>
<evidence type="ECO:0000256" key="12">
    <source>
        <dbReference type="ARBA" id="ARBA00022840"/>
    </source>
</evidence>
<reference evidence="25" key="1">
    <citation type="submission" date="2011-05" db="EMBL/GenBank/DDBJ databases">
        <title>Complete sequence of Desulfotomaculum ruminis DSM 2154.</title>
        <authorList>
            <person name="Lucas S."/>
            <person name="Copeland A."/>
            <person name="Lapidus A."/>
            <person name="Cheng J.-F."/>
            <person name="Goodwin L."/>
            <person name="Pitluck S."/>
            <person name="Lu M."/>
            <person name="Detter J.C."/>
            <person name="Han C."/>
            <person name="Tapia R."/>
            <person name="Land M."/>
            <person name="Hauser L."/>
            <person name="Kyrpides N."/>
            <person name="Ivanova N."/>
            <person name="Mikhailova N."/>
            <person name="Pagani I."/>
            <person name="Stams A.J.M."/>
            <person name="Plugge C.M."/>
            <person name="Muyzer G."/>
            <person name="Kuever J."/>
            <person name="Parshina S.N."/>
            <person name="Ivanova A.E."/>
            <person name="Nazina T.N."/>
            <person name="Brambilla E."/>
            <person name="Spring S."/>
            <person name="Klenk H.-P."/>
            <person name="Woyke T."/>
        </authorList>
    </citation>
    <scope>NUCLEOTIDE SEQUENCE [LARGE SCALE GENOMIC DNA]</scope>
    <source>
        <strain evidence="25">ATCC 23193 / DSM 2154 / NCIB 8452 / DL</strain>
    </source>
</reference>
<keyword evidence="17" id="KW-0843">Virulence</keyword>
<keyword evidence="16" id="KW-0346">Stress response</keyword>
<feature type="transmembrane region" description="Helical" evidence="21">
    <location>
        <begin position="12"/>
        <end position="35"/>
    </location>
</feature>
<evidence type="ECO:0000259" key="22">
    <source>
        <dbReference type="PROSITE" id="PS50109"/>
    </source>
</evidence>
<feature type="transmembrane region" description="Helical" evidence="21">
    <location>
        <begin position="155"/>
        <end position="177"/>
    </location>
</feature>
<dbReference type="AlphaFoldDB" id="F6DV57"/>
<dbReference type="GO" id="GO:0000155">
    <property type="term" value="F:phosphorelay sensor kinase activity"/>
    <property type="evidence" value="ECO:0007669"/>
    <property type="project" value="InterPro"/>
</dbReference>
<dbReference type="Pfam" id="PF02518">
    <property type="entry name" value="HATPase_c"/>
    <property type="match status" value="1"/>
</dbReference>
<dbReference type="Gene3D" id="3.30.565.10">
    <property type="entry name" value="Histidine kinase-like ATPase, C-terminal domain"/>
    <property type="match status" value="1"/>
</dbReference>
<evidence type="ECO:0000256" key="5">
    <source>
        <dbReference type="ARBA" id="ARBA00012438"/>
    </source>
</evidence>
<keyword evidence="9" id="KW-0547">Nucleotide-binding</keyword>
<keyword evidence="21" id="KW-0812">Transmembrane</keyword>
<dbReference type="InterPro" id="IPR003660">
    <property type="entry name" value="HAMP_dom"/>
</dbReference>
<dbReference type="OrthoDB" id="368131at2"/>
<evidence type="ECO:0000256" key="14">
    <source>
        <dbReference type="ARBA" id="ARBA00022912"/>
    </source>
</evidence>
<dbReference type="CDD" id="cd00075">
    <property type="entry name" value="HATPase"/>
    <property type="match status" value="1"/>
</dbReference>
<dbReference type="GO" id="GO:0005886">
    <property type="term" value="C:plasma membrane"/>
    <property type="evidence" value="ECO:0007669"/>
    <property type="project" value="UniProtKB-SubCell"/>
</dbReference>
<feature type="domain" description="Histidine kinase" evidence="22">
    <location>
        <begin position="241"/>
        <end position="453"/>
    </location>
</feature>
<keyword evidence="15" id="KW-0902">Two-component regulatory system</keyword>
<dbReference type="GO" id="GO:0005524">
    <property type="term" value="F:ATP binding"/>
    <property type="evidence" value="ECO:0007669"/>
    <property type="project" value="UniProtKB-KW"/>
</dbReference>
<dbReference type="InterPro" id="IPR036097">
    <property type="entry name" value="HisK_dim/P_sf"/>
</dbReference>
<dbReference type="Gene3D" id="1.10.287.130">
    <property type="match status" value="1"/>
</dbReference>
<evidence type="ECO:0000256" key="16">
    <source>
        <dbReference type="ARBA" id="ARBA00023016"/>
    </source>
</evidence>
<name>F6DV57_DESRL</name>
<dbReference type="RefSeq" id="WP_013840894.1">
    <property type="nucleotide sequence ID" value="NC_015589.1"/>
</dbReference>
<dbReference type="GO" id="GO:0004721">
    <property type="term" value="F:phosphoprotein phosphatase activity"/>
    <property type="evidence" value="ECO:0007669"/>
    <property type="project" value="UniProtKB-KW"/>
</dbReference>
<dbReference type="SUPFAM" id="SSF47384">
    <property type="entry name" value="Homodimeric domain of signal transducing histidine kinase"/>
    <property type="match status" value="1"/>
</dbReference>
<evidence type="ECO:0000259" key="23">
    <source>
        <dbReference type="PROSITE" id="PS50885"/>
    </source>
</evidence>
<evidence type="ECO:0000256" key="3">
    <source>
        <dbReference type="ARBA" id="ARBA00001946"/>
    </source>
</evidence>
<keyword evidence="13" id="KW-0460">Magnesium</keyword>
<comment type="cofactor">
    <cofactor evidence="2">
        <name>Mn(2+)</name>
        <dbReference type="ChEBI" id="CHEBI:29035"/>
    </cofactor>
</comment>
<dbReference type="PANTHER" id="PTHR44936">
    <property type="entry name" value="SENSOR PROTEIN CREC"/>
    <property type="match status" value="1"/>
</dbReference>
<comment type="subcellular location">
    <subcellularLocation>
        <location evidence="4">Cell membrane</location>
        <topology evidence="4">Multi-pass membrane protein</topology>
    </subcellularLocation>
</comment>
<evidence type="ECO:0000313" key="25">
    <source>
        <dbReference type="Proteomes" id="UP000009234"/>
    </source>
</evidence>
<keyword evidence="21" id="KW-1133">Transmembrane helix</keyword>
<organism evidence="24 25">
    <name type="scientific">Desulforamulus ruminis (strain ATCC 23193 / DSM 2154 / NCIMB 8452 / DL)</name>
    <name type="common">Desulfotomaculum ruminis</name>
    <dbReference type="NCBI Taxonomy" id="696281"/>
    <lineage>
        <taxon>Bacteria</taxon>
        <taxon>Bacillati</taxon>
        <taxon>Bacillota</taxon>
        <taxon>Clostridia</taxon>
        <taxon>Eubacteriales</taxon>
        <taxon>Peptococcaceae</taxon>
        <taxon>Desulforamulus</taxon>
    </lineage>
</organism>
<evidence type="ECO:0000256" key="20">
    <source>
        <dbReference type="ARBA" id="ARBA00041776"/>
    </source>
</evidence>
<evidence type="ECO:0000256" key="6">
    <source>
        <dbReference type="ARBA" id="ARBA00022475"/>
    </source>
</evidence>
<evidence type="ECO:0000256" key="15">
    <source>
        <dbReference type="ARBA" id="ARBA00023012"/>
    </source>
</evidence>
<dbReference type="HOGENOM" id="CLU_000445_89_26_9"/>
<evidence type="ECO:0000256" key="19">
    <source>
        <dbReference type="ARBA" id="ARBA00040454"/>
    </source>
</evidence>
<dbReference type="EC" id="2.7.13.3" evidence="5"/>
<evidence type="ECO:0000256" key="13">
    <source>
        <dbReference type="ARBA" id="ARBA00022842"/>
    </source>
</evidence>
<dbReference type="SUPFAM" id="SSF55874">
    <property type="entry name" value="ATPase domain of HSP90 chaperone/DNA topoisomerase II/histidine kinase"/>
    <property type="match status" value="1"/>
</dbReference>
<evidence type="ECO:0000256" key="2">
    <source>
        <dbReference type="ARBA" id="ARBA00001936"/>
    </source>
</evidence>
<evidence type="ECO:0000313" key="24">
    <source>
        <dbReference type="EMBL" id="AEG59123.1"/>
    </source>
</evidence>
<keyword evidence="11" id="KW-0378">Hydrolase</keyword>
<dbReference type="EMBL" id="CP002780">
    <property type="protein sequence ID" value="AEG59123.1"/>
    <property type="molecule type" value="Genomic_DNA"/>
</dbReference>
<evidence type="ECO:0000256" key="1">
    <source>
        <dbReference type="ARBA" id="ARBA00000085"/>
    </source>
</evidence>
<comment type="catalytic activity">
    <reaction evidence="1">
        <text>ATP + protein L-histidine = ADP + protein N-phospho-L-histidine.</text>
        <dbReference type="EC" id="2.7.13.3"/>
    </reaction>
</comment>
<dbReference type="Proteomes" id="UP000009234">
    <property type="component" value="Chromosome"/>
</dbReference>
<keyword evidence="10" id="KW-0418">Kinase</keyword>
<keyword evidence="8" id="KW-0808">Transferase</keyword>
<gene>
    <name evidence="24" type="ordered locus">Desru_0845</name>
</gene>
<dbReference type="Pfam" id="PF00512">
    <property type="entry name" value="HisKA"/>
    <property type="match status" value="1"/>
</dbReference>
<dbReference type="PRINTS" id="PR00344">
    <property type="entry name" value="BCTRLSENSOR"/>
</dbReference>
<evidence type="ECO:0000256" key="7">
    <source>
        <dbReference type="ARBA" id="ARBA00022553"/>
    </source>
</evidence>
<feature type="domain" description="HAMP" evidence="23">
    <location>
        <begin position="177"/>
        <end position="226"/>
    </location>
</feature>
<dbReference type="InterPro" id="IPR005467">
    <property type="entry name" value="His_kinase_dom"/>
</dbReference>
<keyword evidence="14" id="KW-0904">Protein phosphatase</keyword>
<dbReference type="InterPro" id="IPR004358">
    <property type="entry name" value="Sig_transdc_His_kin-like_C"/>
</dbReference>
<evidence type="ECO:0000256" key="17">
    <source>
        <dbReference type="ARBA" id="ARBA00023026"/>
    </source>
</evidence>
<proteinExistence type="predicted"/>
<dbReference type="InterPro" id="IPR003594">
    <property type="entry name" value="HATPase_dom"/>
</dbReference>
<evidence type="ECO:0000256" key="18">
    <source>
        <dbReference type="ARBA" id="ARBA00023211"/>
    </source>
</evidence>
<dbReference type="PANTHER" id="PTHR44936:SF9">
    <property type="entry name" value="SENSOR PROTEIN CREC"/>
    <property type="match status" value="1"/>
</dbReference>
<protein>
    <recommendedName>
        <fullName evidence="19">Signal transduction histidine-protein kinase/phosphatase MprB</fullName>
        <ecNumber evidence="5">2.7.13.3</ecNumber>
    </recommendedName>
    <alternativeName>
        <fullName evidence="20">Mycobacterial persistence regulator B</fullName>
    </alternativeName>
</protein>
<dbReference type="PROSITE" id="PS50885">
    <property type="entry name" value="HAMP"/>
    <property type="match status" value="1"/>
</dbReference>
<evidence type="ECO:0000256" key="9">
    <source>
        <dbReference type="ARBA" id="ARBA00022741"/>
    </source>
</evidence>
<keyword evidence="21" id="KW-0472">Membrane</keyword>
<evidence type="ECO:0000256" key="4">
    <source>
        <dbReference type="ARBA" id="ARBA00004651"/>
    </source>
</evidence>
<keyword evidence="25" id="KW-1185">Reference proteome</keyword>
<keyword evidence="6" id="KW-1003">Cell membrane</keyword>
<dbReference type="PROSITE" id="PS50109">
    <property type="entry name" value="HIS_KIN"/>
    <property type="match status" value="1"/>
</dbReference>
<dbReference type="KEGG" id="dru:Desru_0845"/>
<dbReference type="InterPro" id="IPR050980">
    <property type="entry name" value="2C_sensor_his_kinase"/>
</dbReference>
<dbReference type="STRING" id="696281.Desru_0845"/>
<dbReference type="SMART" id="SM00387">
    <property type="entry name" value="HATPase_c"/>
    <property type="match status" value="1"/>
</dbReference>